<feature type="domain" description="Protein kinase" evidence="11">
    <location>
        <begin position="351"/>
        <end position="618"/>
    </location>
</feature>
<dbReference type="SMART" id="SM00109">
    <property type="entry name" value="C1"/>
    <property type="match status" value="2"/>
</dbReference>
<dbReference type="InterPro" id="IPR002219">
    <property type="entry name" value="PKC_DAG/PE"/>
</dbReference>
<keyword evidence="5" id="KW-0479">Metal-binding</keyword>
<dbReference type="EMBL" id="CAJNOW010000684">
    <property type="protein sequence ID" value="CAF1289419.1"/>
    <property type="molecule type" value="Genomic_DNA"/>
</dbReference>
<evidence type="ECO:0000256" key="9">
    <source>
        <dbReference type="ARBA" id="ARBA00022840"/>
    </source>
</evidence>
<dbReference type="PANTHER" id="PTHR24351">
    <property type="entry name" value="RIBOSOMAL PROTEIN S6 KINASE"/>
    <property type="match status" value="1"/>
</dbReference>
<dbReference type="Gene3D" id="3.30.200.20">
    <property type="entry name" value="Phosphorylase Kinase, domain 1"/>
    <property type="match status" value="1"/>
</dbReference>
<evidence type="ECO:0000256" key="1">
    <source>
        <dbReference type="ARBA" id="ARBA00005490"/>
    </source>
</evidence>
<dbReference type="Proteomes" id="UP000663834">
    <property type="component" value="Unassembled WGS sequence"/>
</dbReference>
<reference evidence="13" key="1">
    <citation type="submission" date="2021-02" db="EMBL/GenBank/DDBJ databases">
        <authorList>
            <person name="Nowell W R."/>
        </authorList>
    </citation>
    <scope>NUCLEOTIDE SEQUENCE</scope>
</reference>
<dbReference type="Gene3D" id="3.30.60.20">
    <property type="match status" value="2"/>
</dbReference>
<keyword evidence="6 10" id="KW-0547">Nucleotide-binding</keyword>
<dbReference type="InterPro" id="IPR046349">
    <property type="entry name" value="C1-like_sf"/>
</dbReference>
<accession>A0A815CZC0</accession>
<dbReference type="Pfam" id="PF00130">
    <property type="entry name" value="C1_1"/>
    <property type="match status" value="1"/>
</dbReference>
<evidence type="ECO:0000259" key="11">
    <source>
        <dbReference type="PROSITE" id="PS50011"/>
    </source>
</evidence>
<dbReference type="SUPFAM" id="SSF57889">
    <property type="entry name" value="Cysteine-rich domain"/>
    <property type="match status" value="2"/>
</dbReference>
<dbReference type="GO" id="GO:0005524">
    <property type="term" value="F:ATP binding"/>
    <property type="evidence" value="ECO:0007669"/>
    <property type="project" value="UniProtKB-UniRule"/>
</dbReference>
<dbReference type="InterPro" id="IPR017441">
    <property type="entry name" value="Protein_kinase_ATP_BS"/>
</dbReference>
<protein>
    <recommendedName>
        <fullName evidence="2">protein kinase C</fullName>
        <ecNumber evidence="2">2.7.11.13</ecNumber>
    </recommendedName>
</protein>
<evidence type="ECO:0000256" key="10">
    <source>
        <dbReference type="PROSITE-ProRule" id="PRU10141"/>
    </source>
</evidence>
<feature type="domain" description="Phorbol-ester/DAG-type" evidence="12">
    <location>
        <begin position="159"/>
        <end position="212"/>
    </location>
</feature>
<organism evidence="13 14">
    <name type="scientific">Rotaria magnacalcarata</name>
    <dbReference type="NCBI Taxonomy" id="392030"/>
    <lineage>
        <taxon>Eukaryota</taxon>
        <taxon>Metazoa</taxon>
        <taxon>Spiralia</taxon>
        <taxon>Gnathifera</taxon>
        <taxon>Rotifera</taxon>
        <taxon>Eurotatoria</taxon>
        <taxon>Bdelloidea</taxon>
        <taxon>Philodinida</taxon>
        <taxon>Philodinidae</taxon>
        <taxon>Rotaria</taxon>
    </lineage>
</organism>
<dbReference type="InterPro" id="IPR045270">
    <property type="entry name" value="STKc_AGC"/>
</dbReference>
<name>A0A815CZC0_9BILA</name>
<dbReference type="SUPFAM" id="SSF56112">
    <property type="entry name" value="Protein kinase-like (PK-like)"/>
    <property type="match status" value="1"/>
</dbReference>
<gene>
    <name evidence="13" type="ORF">KQP761_LOCUS4196</name>
</gene>
<evidence type="ECO:0000313" key="13">
    <source>
        <dbReference type="EMBL" id="CAF1289419.1"/>
    </source>
</evidence>
<dbReference type="GO" id="GO:0004697">
    <property type="term" value="F:diacylglycerol-dependent serine/threonine kinase activity"/>
    <property type="evidence" value="ECO:0007669"/>
    <property type="project" value="UniProtKB-EC"/>
</dbReference>
<evidence type="ECO:0000256" key="5">
    <source>
        <dbReference type="ARBA" id="ARBA00022723"/>
    </source>
</evidence>
<dbReference type="GO" id="GO:0046872">
    <property type="term" value="F:metal ion binding"/>
    <property type="evidence" value="ECO:0007669"/>
    <property type="project" value="UniProtKB-KW"/>
</dbReference>
<dbReference type="Pfam" id="PF00069">
    <property type="entry name" value="Pkinase"/>
    <property type="match status" value="1"/>
</dbReference>
<dbReference type="OrthoDB" id="10252171at2759"/>
<evidence type="ECO:0000313" key="14">
    <source>
        <dbReference type="Proteomes" id="UP000663834"/>
    </source>
</evidence>
<feature type="binding site" evidence="10">
    <location>
        <position position="380"/>
    </location>
    <ligand>
        <name>ATP</name>
        <dbReference type="ChEBI" id="CHEBI:30616"/>
    </ligand>
</feature>
<feature type="domain" description="Phorbol-ester/DAG-type" evidence="12">
    <location>
        <begin position="236"/>
        <end position="291"/>
    </location>
</feature>
<comment type="similarity">
    <text evidence="1">Belongs to the protein kinase superfamily. AGC Ser/Thr protein kinase family. PKC subfamily.</text>
</comment>
<dbReference type="PROSITE" id="PS00107">
    <property type="entry name" value="PROTEIN_KINASE_ATP"/>
    <property type="match status" value="1"/>
</dbReference>
<proteinExistence type="inferred from homology"/>
<keyword evidence="7" id="KW-0418">Kinase</keyword>
<evidence type="ECO:0000256" key="8">
    <source>
        <dbReference type="ARBA" id="ARBA00022833"/>
    </source>
</evidence>
<dbReference type="Gene3D" id="1.10.510.10">
    <property type="entry name" value="Transferase(Phosphotransferase) domain 1"/>
    <property type="match status" value="1"/>
</dbReference>
<dbReference type="InterPro" id="IPR000719">
    <property type="entry name" value="Prot_kinase_dom"/>
</dbReference>
<keyword evidence="9 10" id="KW-0067">ATP-binding</keyword>
<comment type="caution">
    <text evidence="13">The sequence shown here is derived from an EMBL/GenBank/DDBJ whole genome shotgun (WGS) entry which is preliminary data.</text>
</comment>
<dbReference type="PROSITE" id="PS50011">
    <property type="entry name" value="PROTEIN_KINASE_DOM"/>
    <property type="match status" value="1"/>
</dbReference>
<dbReference type="AlphaFoldDB" id="A0A815CZC0"/>
<evidence type="ECO:0000256" key="6">
    <source>
        <dbReference type="ARBA" id="ARBA00022741"/>
    </source>
</evidence>
<evidence type="ECO:0000256" key="2">
    <source>
        <dbReference type="ARBA" id="ARBA00012429"/>
    </source>
</evidence>
<sequence length="705" mass="80535">METEILRVRIVSLKKSSKNNLNKSLFYIKKLKEVSSNNDDAVILEPSESSTALVLSVNKSFDWNVNDGNYCQIICLTLKSQFLTDTILWFNHLSSLLSKSTHNKRVPSELSHIMVLDGEYHFEISLQNIGNSIVPSPVRDVEINNYHHAQISSPQLIRGHLMKLEQFNHSVRCALCDGYIRNVNHQDSGVFQCSQCSLVTHVRCQPNIPFWCQKSTFSNKEAIQLYKNVRLTFHIPHTFRQYDAPWIRAITSSNRSYCHHCGTQISRNALQCTQCHFIIHQHCQLNVPPMCTIPYSTVSKILGEDRPKPPIENCNKRGTTSSSIGFSTFDPLPGFPLEKQQRISLPKFNDFEYVGRLGSGGYAQVYCVQHILSKQYFAIKVADGTNEQARQQLEVEKQILFRYSDGNPYMIKAYCAFHQGSNLFLVMELVQGGTLSHKIQIRRMDENDIRFYVAQLICVLQYLHSKNIVYRDLKLEHAIVNSTGSIRLIDYGLGRLLKTPDDTCHTFCGTYSYMAPEVRRLEKSTSNEGYSYPVDFWALGVMFIQMLWGEQMDFSHQMFPNGNEETHAPRNLAQTLELPRYISPAAHSYVMGLLENDPEKRLGSPNSPHGSIREHPFFKSGHPINWQEIDEGIFKAVHKAPTITFTESDRSSHPSLSILQLDILDKDVSAKVEWLAAGKSTCTSVEEERFKSFDYISESTSLEFI</sequence>
<keyword evidence="8" id="KW-0862">Zinc</keyword>
<evidence type="ECO:0000256" key="4">
    <source>
        <dbReference type="ARBA" id="ARBA00022679"/>
    </source>
</evidence>
<dbReference type="EC" id="2.7.11.13" evidence="2"/>
<keyword evidence="4" id="KW-0808">Transferase</keyword>
<evidence type="ECO:0000259" key="12">
    <source>
        <dbReference type="PROSITE" id="PS50081"/>
    </source>
</evidence>
<evidence type="ECO:0000256" key="7">
    <source>
        <dbReference type="ARBA" id="ARBA00022777"/>
    </source>
</evidence>
<dbReference type="PROSITE" id="PS50081">
    <property type="entry name" value="ZF_DAG_PE_2"/>
    <property type="match status" value="2"/>
</dbReference>
<evidence type="ECO:0000256" key="3">
    <source>
        <dbReference type="ARBA" id="ARBA00022527"/>
    </source>
</evidence>
<keyword evidence="3" id="KW-0723">Serine/threonine-protein kinase</keyword>
<dbReference type="CDD" id="cd05123">
    <property type="entry name" value="STKc_AGC"/>
    <property type="match status" value="1"/>
</dbReference>
<dbReference type="InterPro" id="IPR011009">
    <property type="entry name" value="Kinase-like_dom_sf"/>
</dbReference>